<dbReference type="EMBL" id="RBXR01000001">
    <property type="protein sequence ID" value="RKT69584.1"/>
    <property type="molecule type" value="Genomic_DNA"/>
</dbReference>
<dbReference type="GO" id="GO:0008976">
    <property type="term" value="F:polyphosphate kinase activity"/>
    <property type="evidence" value="ECO:0007669"/>
    <property type="project" value="InterPro"/>
</dbReference>
<evidence type="ECO:0000256" key="2">
    <source>
        <dbReference type="ARBA" id="ARBA00022777"/>
    </source>
</evidence>
<dbReference type="GO" id="GO:0006797">
    <property type="term" value="P:polyphosphate metabolic process"/>
    <property type="evidence" value="ECO:0007669"/>
    <property type="project" value="InterPro"/>
</dbReference>
<dbReference type="Gene3D" id="3.40.50.300">
    <property type="entry name" value="P-loop containing nucleotide triphosphate hydrolases"/>
    <property type="match status" value="1"/>
</dbReference>
<keyword evidence="5" id="KW-1185">Reference proteome</keyword>
<name>A0A495X9P8_9PSEU</name>
<dbReference type="OrthoDB" id="9775224at2"/>
<comment type="caution">
    <text evidence="4">The sequence shown here is derived from an EMBL/GenBank/DDBJ whole genome shotgun (WGS) entry which is preliminary data.</text>
</comment>
<dbReference type="InterPro" id="IPR016898">
    <property type="entry name" value="Polyphosphate_phosphotransfera"/>
</dbReference>
<dbReference type="PANTHER" id="PTHR34383">
    <property type="entry name" value="POLYPHOSPHATE:AMP PHOSPHOTRANSFERASE-RELATED"/>
    <property type="match status" value="1"/>
</dbReference>
<dbReference type="InterPro" id="IPR022488">
    <property type="entry name" value="PPK2-related"/>
</dbReference>
<dbReference type="PANTHER" id="PTHR34383:SF3">
    <property type="entry name" value="POLYPHOSPHATE:AMP PHOSPHOTRANSFERASE"/>
    <property type="match status" value="1"/>
</dbReference>
<dbReference type="AlphaFoldDB" id="A0A495X9P8"/>
<keyword evidence="2" id="KW-0418">Kinase</keyword>
<evidence type="ECO:0000313" key="4">
    <source>
        <dbReference type="EMBL" id="RKT69584.1"/>
    </source>
</evidence>
<proteinExistence type="predicted"/>
<evidence type="ECO:0000259" key="3">
    <source>
        <dbReference type="Pfam" id="PF03976"/>
    </source>
</evidence>
<dbReference type="SUPFAM" id="SSF52540">
    <property type="entry name" value="P-loop containing nucleoside triphosphate hydrolases"/>
    <property type="match status" value="1"/>
</dbReference>
<dbReference type="NCBIfam" id="TIGR03709">
    <property type="entry name" value="PPK2_rel_1"/>
    <property type="match status" value="1"/>
</dbReference>
<evidence type="ECO:0000256" key="1">
    <source>
        <dbReference type="ARBA" id="ARBA00022679"/>
    </source>
</evidence>
<accession>A0A495X9P8</accession>
<dbReference type="PIRSF" id="PIRSF028756">
    <property type="entry name" value="PPK2_prd"/>
    <property type="match status" value="1"/>
</dbReference>
<organism evidence="4 5">
    <name type="scientific">Saccharothrix variisporea</name>
    <dbReference type="NCBI Taxonomy" id="543527"/>
    <lineage>
        <taxon>Bacteria</taxon>
        <taxon>Bacillati</taxon>
        <taxon>Actinomycetota</taxon>
        <taxon>Actinomycetes</taxon>
        <taxon>Pseudonocardiales</taxon>
        <taxon>Pseudonocardiaceae</taxon>
        <taxon>Saccharothrix</taxon>
    </lineage>
</organism>
<protein>
    <submittedName>
        <fullName evidence="4">PPK2 family polyphosphate:nucleotide phosphotransferase</fullName>
    </submittedName>
</protein>
<keyword evidence="1 4" id="KW-0808">Transferase</keyword>
<dbReference type="RefSeq" id="WP_121221442.1">
    <property type="nucleotide sequence ID" value="NZ_JBIUBA010000057.1"/>
</dbReference>
<feature type="domain" description="Polyphosphate kinase-2-related" evidence="3">
    <location>
        <begin position="40"/>
        <end position="263"/>
    </location>
</feature>
<dbReference type="InterPro" id="IPR022300">
    <property type="entry name" value="PPK2-rel_1"/>
</dbReference>
<reference evidence="4 5" key="1">
    <citation type="submission" date="2018-10" db="EMBL/GenBank/DDBJ databases">
        <title>Sequencing the genomes of 1000 actinobacteria strains.</title>
        <authorList>
            <person name="Klenk H.-P."/>
        </authorList>
    </citation>
    <scope>NUCLEOTIDE SEQUENCE [LARGE SCALE GENOMIC DNA]</scope>
    <source>
        <strain evidence="4 5">DSM 43911</strain>
    </source>
</reference>
<dbReference type="InterPro" id="IPR027417">
    <property type="entry name" value="P-loop_NTPase"/>
</dbReference>
<sequence>MAKKSAPVQSIRDAFRVVPGEFDIAKVDPAGTPVGPADKAAAAADVALVGKRLDELQEALYAEGSGGGRRRVLLVLQGLDTSGKGGTIRHVAGLVNPQGLHIASFKKPTAAELRHDFLWRIRRQVPEPGRIGVFDRSHYEDVLVARVDKLVPAAEWRKRYELINAFEAELAEGGVTVVKCFLHISPERQKERLVARLEDPLKRWKYNPHDIEVRAKFSQYLLAYQDALTKCSTPAGPWFAIPSDRKWYRNWAVARILLETLEEVAPVYPEPSYDPVVELARLRDADPLR</sequence>
<dbReference type="Proteomes" id="UP000272729">
    <property type="component" value="Unassembled WGS sequence"/>
</dbReference>
<dbReference type="Pfam" id="PF03976">
    <property type="entry name" value="PPK2"/>
    <property type="match status" value="1"/>
</dbReference>
<gene>
    <name evidence="4" type="ORF">DFJ66_2818</name>
</gene>
<evidence type="ECO:0000313" key="5">
    <source>
        <dbReference type="Proteomes" id="UP000272729"/>
    </source>
</evidence>